<accession>A0A4Y7ING2</accession>
<reference evidence="1 2" key="1">
    <citation type="journal article" date="2018" name="Science">
        <title>The opium poppy genome and morphinan production.</title>
        <authorList>
            <person name="Guo L."/>
            <person name="Winzer T."/>
            <person name="Yang X."/>
            <person name="Li Y."/>
            <person name="Ning Z."/>
            <person name="He Z."/>
            <person name="Teodor R."/>
            <person name="Lu Y."/>
            <person name="Bowser T.A."/>
            <person name="Graham I.A."/>
            <person name="Ye K."/>
        </authorList>
    </citation>
    <scope>NUCLEOTIDE SEQUENCE [LARGE SCALE GENOMIC DNA]</scope>
    <source>
        <strain evidence="2">cv. HN1</strain>
        <tissue evidence="1">Leaves</tissue>
    </source>
</reference>
<dbReference type="Gramene" id="RZC49350">
    <property type="protein sequence ID" value="RZC49350"/>
    <property type="gene ID" value="C5167_017769"/>
</dbReference>
<organism evidence="1 2">
    <name type="scientific">Papaver somniferum</name>
    <name type="common">Opium poppy</name>
    <dbReference type="NCBI Taxonomy" id="3469"/>
    <lineage>
        <taxon>Eukaryota</taxon>
        <taxon>Viridiplantae</taxon>
        <taxon>Streptophyta</taxon>
        <taxon>Embryophyta</taxon>
        <taxon>Tracheophyta</taxon>
        <taxon>Spermatophyta</taxon>
        <taxon>Magnoliopsida</taxon>
        <taxon>Ranunculales</taxon>
        <taxon>Papaveraceae</taxon>
        <taxon>Papaveroideae</taxon>
        <taxon>Papaver</taxon>
    </lineage>
</organism>
<protein>
    <submittedName>
        <fullName evidence="1">Uncharacterized protein</fullName>
    </submittedName>
</protein>
<sequence length="59" mass="7032">MPGLLESVGQGSKIVSKRFNEHYLTSFEAVTALLWKSVMEEYRDGRNCNIDERWWKRIR</sequence>
<dbReference type="EMBL" id="CM010716">
    <property type="protein sequence ID" value="RZC49350.1"/>
    <property type="molecule type" value="Genomic_DNA"/>
</dbReference>
<dbReference type="Proteomes" id="UP000316621">
    <property type="component" value="Chromosome 2"/>
</dbReference>
<gene>
    <name evidence="1" type="ORF">C5167_017769</name>
</gene>
<keyword evidence="2" id="KW-1185">Reference proteome</keyword>
<evidence type="ECO:0000313" key="2">
    <source>
        <dbReference type="Proteomes" id="UP000316621"/>
    </source>
</evidence>
<proteinExistence type="predicted"/>
<name>A0A4Y7ING2_PAPSO</name>
<dbReference type="AlphaFoldDB" id="A0A4Y7ING2"/>
<evidence type="ECO:0000313" key="1">
    <source>
        <dbReference type="EMBL" id="RZC49350.1"/>
    </source>
</evidence>